<comment type="caution">
    <text evidence="1">The sequence shown here is derived from an EMBL/GenBank/DDBJ whole genome shotgun (WGS) entry which is preliminary data.</text>
</comment>
<reference evidence="1" key="1">
    <citation type="submission" date="2022-11" db="EMBL/GenBank/DDBJ databases">
        <title>Robbsia betulipollinis sp. nov., isolated from pollen of birch (Betula pendula).</title>
        <authorList>
            <person name="Shi H."/>
            <person name="Ambika Manirajan B."/>
            <person name="Ratering S."/>
            <person name="Geissler-Plaum R."/>
            <person name="Schnell S."/>
        </authorList>
    </citation>
    <scope>NUCLEOTIDE SEQUENCE</scope>
    <source>
        <strain evidence="1">Bb-Pol-6</strain>
    </source>
</reference>
<accession>A0ABT3ZP78</accession>
<sequence length="182" mass="20288">MIVPVIAARGACRGAARLGSRVAALLLVGALGACAAPWQRFTAGEDASRVTAALGSPKESYPLPDGGHRWLWPTRPFGETTTAADVDAAGRLVSIRQVLTNESFAQVVVGQWTREDVQRHFGLPEETAYYPLMRRAVWSYRYMDADVWYMLYHFYFDDAGIVRSTQKTPDPLHDPDRHFGNF</sequence>
<evidence type="ECO:0000313" key="2">
    <source>
        <dbReference type="Proteomes" id="UP001082899"/>
    </source>
</evidence>
<name>A0ABT3ZP78_9BURK</name>
<proteinExistence type="predicted"/>
<evidence type="ECO:0008006" key="3">
    <source>
        <dbReference type="Google" id="ProtNLM"/>
    </source>
</evidence>
<keyword evidence="2" id="KW-1185">Reference proteome</keyword>
<dbReference type="Proteomes" id="UP001082899">
    <property type="component" value="Unassembled WGS sequence"/>
</dbReference>
<organism evidence="1 2">
    <name type="scientific">Robbsia betulipollinis</name>
    <dbReference type="NCBI Taxonomy" id="2981849"/>
    <lineage>
        <taxon>Bacteria</taxon>
        <taxon>Pseudomonadati</taxon>
        <taxon>Pseudomonadota</taxon>
        <taxon>Betaproteobacteria</taxon>
        <taxon>Burkholderiales</taxon>
        <taxon>Burkholderiaceae</taxon>
        <taxon>Robbsia</taxon>
    </lineage>
</organism>
<protein>
    <recommendedName>
        <fullName evidence="3">Lipoprotein SmpA/OmlA domain-containing protein</fullName>
    </recommendedName>
</protein>
<evidence type="ECO:0000313" key="1">
    <source>
        <dbReference type="EMBL" id="MCY0387740.1"/>
    </source>
</evidence>
<gene>
    <name evidence="1" type="ORF">OVY01_10935</name>
</gene>
<dbReference type="EMBL" id="JAPMXC010000001">
    <property type="protein sequence ID" value="MCY0387740.1"/>
    <property type="molecule type" value="Genomic_DNA"/>
</dbReference>
<dbReference type="RefSeq" id="WP_267847461.1">
    <property type="nucleotide sequence ID" value="NZ_JAPMXC010000001.1"/>
</dbReference>